<organism evidence="1 2">
    <name type="scientific">Cryptolaemus montrouzieri</name>
    <dbReference type="NCBI Taxonomy" id="559131"/>
    <lineage>
        <taxon>Eukaryota</taxon>
        <taxon>Metazoa</taxon>
        <taxon>Ecdysozoa</taxon>
        <taxon>Arthropoda</taxon>
        <taxon>Hexapoda</taxon>
        <taxon>Insecta</taxon>
        <taxon>Pterygota</taxon>
        <taxon>Neoptera</taxon>
        <taxon>Endopterygota</taxon>
        <taxon>Coleoptera</taxon>
        <taxon>Polyphaga</taxon>
        <taxon>Cucujiformia</taxon>
        <taxon>Coccinelloidea</taxon>
        <taxon>Coccinellidae</taxon>
        <taxon>Scymninae</taxon>
        <taxon>Scymnini</taxon>
        <taxon>Cryptolaemus</taxon>
    </lineage>
</organism>
<accession>A0ABD2N3Z1</accession>
<evidence type="ECO:0000313" key="1">
    <source>
        <dbReference type="EMBL" id="KAL3273147.1"/>
    </source>
</evidence>
<keyword evidence="2" id="KW-1185">Reference proteome</keyword>
<dbReference type="AlphaFoldDB" id="A0ABD2N3Z1"/>
<sequence length="131" mass="15152">MEEGIEIAELTRDLFELTLTHGERDFIIFMFDTYNISNSNNLNRIMKYLFPTGKTTNLIIMGNQTIAGDYRIAQRMHDGLKAFRKCNYNCSIEIKINTEKSSKLSICRSIRDMILLVSKSTTIFNVRCINP</sequence>
<comment type="caution">
    <text evidence="1">The sequence shown here is derived from an EMBL/GenBank/DDBJ whole genome shotgun (WGS) entry which is preliminary data.</text>
</comment>
<evidence type="ECO:0000313" key="2">
    <source>
        <dbReference type="Proteomes" id="UP001516400"/>
    </source>
</evidence>
<gene>
    <name evidence="1" type="ORF">HHI36_014601</name>
</gene>
<name>A0ABD2N3Z1_9CUCU</name>
<dbReference type="Proteomes" id="UP001516400">
    <property type="component" value="Unassembled WGS sequence"/>
</dbReference>
<proteinExistence type="predicted"/>
<reference evidence="1 2" key="1">
    <citation type="journal article" date="2021" name="BMC Biol.">
        <title>Horizontally acquired antibacterial genes associated with adaptive radiation of ladybird beetles.</title>
        <authorList>
            <person name="Li H.S."/>
            <person name="Tang X.F."/>
            <person name="Huang Y.H."/>
            <person name="Xu Z.Y."/>
            <person name="Chen M.L."/>
            <person name="Du X.Y."/>
            <person name="Qiu B.Y."/>
            <person name="Chen P.T."/>
            <person name="Zhang W."/>
            <person name="Slipinski A."/>
            <person name="Escalona H.E."/>
            <person name="Waterhouse R.M."/>
            <person name="Zwick A."/>
            <person name="Pang H."/>
        </authorList>
    </citation>
    <scope>NUCLEOTIDE SEQUENCE [LARGE SCALE GENOMIC DNA]</scope>
    <source>
        <strain evidence="1">SYSU2018</strain>
    </source>
</reference>
<protein>
    <submittedName>
        <fullName evidence="1">Uncharacterized protein</fullName>
    </submittedName>
</protein>
<dbReference type="EMBL" id="JABFTP020000062">
    <property type="protein sequence ID" value="KAL3273147.1"/>
    <property type="molecule type" value="Genomic_DNA"/>
</dbReference>